<evidence type="ECO:0000313" key="3">
    <source>
        <dbReference type="Proteomes" id="UP000198521"/>
    </source>
</evidence>
<keyword evidence="1" id="KW-0472">Membrane</keyword>
<dbReference type="InterPro" id="IPR029062">
    <property type="entry name" value="Class_I_gatase-like"/>
</dbReference>
<feature type="transmembrane region" description="Helical" evidence="1">
    <location>
        <begin position="12"/>
        <end position="29"/>
    </location>
</feature>
<dbReference type="SUPFAM" id="SSF52317">
    <property type="entry name" value="Class I glutamine amidotransferase-like"/>
    <property type="match status" value="1"/>
</dbReference>
<name>A0A1H7QIX9_AQUAM</name>
<dbReference type="OrthoDB" id="980086at2"/>
<organism evidence="2 3">
    <name type="scientific">Aquimarina amphilecti</name>
    <dbReference type="NCBI Taxonomy" id="1038014"/>
    <lineage>
        <taxon>Bacteria</taxon>
        <taxon>Pseudomonadati</taxon>
        <taxon>Bacteroidota</taxon>
        <taxon>Flavobacteriia</taxon>
        <taxon>Flavobacteriales</taxon>
        <taxon>Flavobacteriaceae</taxon>
        <taxon>Aquimarina</taxon>
    </lineage>
</organism>
<reference evidence="2 3" key="1">
    <citation type="submission" date="2016-10" db="EMBL/GenBank/DDBJ databases">
        <authorList>
            <person name="de Groot N.N."/>
        </authorList>
    </citation>
    <scope>NUCLEOTIDE SEQUENCE [LARGE SCALE GENOMIC DNA]</scope>
    <source>
        <strain evidence="2 3">DSM 25232</strain>
    </source>
</reference>
<sequence>MIENITFLHSNWMWQIGCGALVLWLVFVWKELSLWGKPKFWIRITVALLAVISITIIALKPARSILPKNTKVALLTSGYERSQLDSLKNIYKRLQTVDYIENQPIFGKATTSDTVFVLGSGVAPFDFWQLANNQVQYVSGDIPTGIIRYTYDQEKVVGAEFGLEGIYNNPIEGNRLLLEGPGGNGLDSINLVADAEQSFSLRTKLKASGTYIFWVTEKDATGKIVAKDPIPMKVQDRKKLQVLIVNDFPTFETKYLKNYLSEMGHEVLVKSKITKGKYKFEYFNRDRTPMGAFTEKNLSPFDLVILDANTIKNLGRNATTALENAVRQQGLGVFIQPDETSFRSRKGFAGFDYISVKRIETKLPIAPKTKITTYPFVFNNQTEILAVHRNTDKKIISGYKYIGKGKVGTTVIGGTYELILDGNTQEYQQLWAGILTAIAKKETAEVDWDTNQLLAIKDQPYITTLRTKVATPEVIIADGYRIAMQQDIHIPNRWQGTTYPKKLGWHQISIAQDSSAVLEYYVTDTIAWRSQLVYDKMQQNSRFFDRSIPTATATRAPVAPINPIGLYIFFLCCMGYLWLVPKIETT</sequence>
<evidence type="ECO:0000256" key="1">
    <source>
        <dbReference type="SAM" id="Phobius"/>
    </source>
</evidence>
<keyword evidence="1" id="KW-1133">Transmembrane helix</keyword>
<dbReference type="RefSeq" id="WP_091409028.1">
    <property type="nucleotide sequence ID" value="NZ_FOAB01000004.1"/>
</dbReference>
<dbReference type="Proteomes" id="UP000198521">
    <property type="component" value="Unassembled WGS sequence"/>
</dbReference>
<evidence type="ECO:0000313" key="2">
    <source>
        <dbReference type="EMBL" id="SEL48070.1"/>
    </source>
</evidence>
<keyword evidence="3" id="KW-1185">Reference proteome</keyword>
<keyword evidence="1" id="KW-0812">Transmembrane</keyword>
<feature type="transmembrane region" description="Helical" evidence="1">
    <location>
        <begin position="564"/>
        <end position="580"/>
    </location>
</feature>
<accession>A0A1H7QIX9</accession>
<dbReference type="AlphaFoldDB" id="A0A1H7QIX9"/>
<dbReference type="STRING" id="1038014.SAMN04487910_2583"/>
<proteinExistence type="predicted"/>
<dbReference type="EMBL" id="FOAB01000004">
    <property type="protein sequence ID" value="SEL48070.1"/>
    <property type="molecule type" value="Genomic_DNA"/>
</dbReference>
<feature type="transmembrane region" description="Helical" evidence="1">
    <location>
        <begin position="41"/>
        <end position="59"/>
    </location>
</feature>
<protein>
    <submittedName>
        <fullName evidence="2">Uncharacterized protein</fullName>
    </submittedName>
</protein>
<gene>
    <name evidence="2" type="ORF">SAMN04487910_2583</name>
</gene>